<evidence type="ECO:0000313" key="3">
    <source>
        <dbReference type="Proteomes" id="UP000242715"/>
    </source>
</evidence>
<name>A0A2Z6LMJ5_TRISU</name>
<feature type="compositionally biased region" description="Basic residues" evidence="1">
    <location>
        <begin position="20"/>
        <end position="30"/>
    </location>
</feature>
<proteinExistence type="predicted"/>
<evidence type="ECO:0000256" key="1">
    <source>
        <dbReference type="SAM" id="MobiDB-lite"/>
    </source>
</evidence>
<dbReference type="Proteomes" id="UP000242715">
    <property type="component" value="Unassembled WGS sequence"/>
</dbReference>
<protein>
    <submittedName>
        <fullName evidence="2">Uncharacterized protein</fullName>
    </submittedName>
</protein>
<dbReference type="EMBL" id="DF973165">
    <property type="protein sequence ID" value="GAU16997.1"/>
    <property type="molecule type" value="Genomic_DNA"/>
</dbReference>
<sequence>MAMSSDEAYHENERQVKDRKEKRKLYRSNRHSRDKFQERLDFKFYDFKALEVFLLVSLTHYNGHI</sequence>
<reference evidence="3" key="1">
    <citation type="journal article" date="2017" name="Front. Plant Sci.">
        <title>Climate Clever Clovers: New Paradigm to Reduce the Environmental Footprint of Ruminants by Breeding Low Methanogenic Forages Utilizing Haplotype Variation.</title>
        <authorList>
            <person name="Kaur P."/>
            <person name="Appels R."/>
            <person name="Bayer P.E."/>
            <person name="Keeble-Gagnere G."/>
            <person name="Wang J."/>
            <person name="Hirakawa H."/>
            <person name="Shirasawa K."/>
            <person name="Vercoe P."/>
            <person name="Stefanova K."/>
            <person name="Durmic Z."/>
            <person name="Nichols P."/>
            <person name="Revell C."/>
            <person name="Isobe S.N."/>
            <person name="Edwards D."/>
            <person name="Erskine W."/>
        </authorList>
    </citation>
    <scope>NUCLEOTIDE SEQUENCE [LARGE SCALE GENOMIC DNA]</scope>
    <source>
        <strain evidence="3">cv. Daliak</strain>
    </source>
</reference>
<gene>
    <name evidence="2" type="ORF">TSUD_37550</name>
</gene>
<evidence type="ECO:0000313" key="2">
    <source>
        <dbReference type="EMBL" id="GAU16997.1"/>
    </source>
</evidence>
<feature type="compositionally biased region" description="Basic and acidic residues" evidence="1">
    <location>
        <begin position="7"/>
        <end position="19"/>
    </location>
</feature>
<keyword evidence="3" id="KW-1185">Reference proteome</keyword>
<feature type="region of interest" description="Disordered" evidence="1">
    <location>
        <begin position="1"/>
        <end position="30"/>
    </location>
</feature>
<organism evidence="2 3">
    <name type="scientific">Trifolium subterraneum</name>
    <name type="common">Subterranean clover</name>
    <dbReference type="NCBI Taxonomy" id="3900"/>
    <lineage>
        <taxon>Eukaryota</taxon>
        <taxon>Viridiplantae</taxon>
        <taxon>Streptophyta</taxon>
        <taxon>Embryophyta</taxon>
        <taxon>Tracheophyta</taxon>
        <taxon>Spermatophyta</taxon>
        <taxon>Magnoliopsida</taxon>
        <taxon>eudicotyledons</taxon>
        <taxon>Gunneridae</taxon>
        <taxon>Pentapetalae</taxon>
        <taxon>rosids</taxon>
        <taxon>fabids</taxon>
        <taxon>Fabales</taxon>
        <taxon>Fabaceae</taxon>
        <taxon>Papilionoideae</taxon>
        <taxon>50 kb inversion clade</taxon>
        <taxon>NPAAA clade</taxon>
        <taxon>Hologalegina</taxon>
        <taxon>IRL clade</taxon>
        <taxon>Trifolieae</taxon>
        <taxon>Trifolium</taxon>
    </lineage>
</organism>
<accession>A0A2Z6LMJ5</accession>
<dbReference type="AlphaFoldDB" id="A0A2Z6LMJ5"/>